<dbReference type="PANTHER" id="PTHR43721:SF30">
    <property type="entry name" value="TR-TYPE G DOMAIN-CONTAINING PROTEIN"/>
    <property type="match status" value="1"/>
</dbReference>
<dbReference type="EnsemblFungi" id="EJT81484">
    <property type="protein sequence ID" value="EJT81484"/>
    <property type="gene ID" value="GGTG_01462"/>
</dbReference>
<dbReference type="GO" id="GO:0003924">
    <property type="term" value="F:GTPase activity"/>
    <property type="evidence" value="ECO:0007669"/>
    <property type="project" value="InterPro"/>
</dbReference>
<dbReference type="EMBL" id="GL385395">
    <property type="protein sequence ID" value="EJT81484.1"/>
    <property type="molecule type" value="Genomic_DNA"/>
</dbReference>
<keyword evidence="5" id="KW-1185">Reference proteome</keyword>
<dbReference type="Gene3D" id="3.40.50.300">
    <property type="entry name" value="P-loop containing nucleotide triphosphate hydrolases"/>
    <property type="match status" value="1"/>
</dbReference>
<dbReference type="InterPro" id="IPR000795">
    <property type="entry name" value="T_Tr_GTP-bd_dom"/>
</dbReference>
<dbReference type="GO" id="GO:0003746">
    <property type="term" value="F:translation elongation factor activity"/>
    <property type="evidence" value="ECO:0007669"/>
    <property type="project" value="TreeGrafter"/>
</dbReference>
<dbReference type="GO" id="GO:0005525">
    <property type="term" value="F:GTP binding"/>
    <property type="evidence" value="ECO:0007669"/>
    <property type="project" value="InterPro"/>
</dbReference>
<protein>
    <recommendedName>
        <fullName evidence="2">Tr-type G domain-containing protein</fullName>
    </recommendedName>
</protein>
<dbReference type="AlphaFoldDB" id="J3NJN2"/>
<feature type="region of interest" description="Disordered" evidence="1">
    <location>
        <begin position="621"/>
        <end position="651"/>
    </location>
</feature>
<evidence type="ECO:0000313" key="3">
    <source>
        <dbReference type="EMBL" id="EJT81484.1"/>
    </source>
</evidence>
<reference evidence="4" key="4">
    <citation type="journal article" date="2015" name="G3 (Bethesda)">
        <title>Genome sequences of three phytopathogenic species of the Magnaporthaceae family of fungi.</title>
        <authorList>
            <person name="Okagaki L.H."/>
            <person name="Nunes C.C."/>
            <person name="Sailsbery J."/>
            <person name="Clay B."/>
            <person name="Brown D."/>
            <person name="John T."/>
            <person name="Oh Y."/>
            <person name="Young N."/>
            <person name="Fitzgerald M."/>
            <person name="Haas B.J."/>
            <person name="Zeng Q."/>
            <person name="Young S."/>
            <person name="Adiconis X."/>
            <person name="Fan L."/>
            <person name="Levin J.Z."/>
            <person name="Mitchell T.K."/>
            <person name="Okubara P.A."/>
            <person name="Farman M.L."/>
            <person name="Kohn L.M."/>
            <person name="Birren B."/>
            <person name="Ma L.-J."/>
            <person name="Dean R.A."/>
        </authorList>
    </citation>
    <scope>NUCLEOTIDE SEQUENCE</scope>
    <source>
        <strain evidence="4">R3-111a-1</strain>
    </source>
</reference>
<dbReference type="HOGENOM" id="CLU_006343_0_0_1"/>
<gene>
    <name evidence="4" type="primary">20341920</name>
    <name evidence="3" type="ORF">GGTG_01462</name>
</gene>
<feature type="compositionally biased region" description="Polar residues" evidence="1">
    <location>
        <begin position="633"/>
        <end position="644"/>
    </location>
</feature>
<dbReference type="OrthoDB" id="5342685at2759"/>
<reference evidence="3" key="3">
    <citation type="submission" date="2010-09" db="EMBL/GenBank/DDBJ databases">
        <title>Annotation of Gaeumannomyces graminis var. tritici R3-111a-1.</title>
        <authorList>
            <consortium name="The Broad Institute Genome Sequencing Platform"/>
            <person name="Ma L.-J."/>
            <person name="Dead R."/>
            <person name="Young S.K."/>
            <person name="Zeng Q."/>
            <person name="Gargeya S."/>
            <person name="Fitzgerald M."/>
            <person name="Haas B."/>
            <person name="Abouelleil A."/>
            <person name="Alvarado L."/>
            <person name="Arachchi H.M."/>
            <person name="Berlin A."/>
            <person name="Brown A."/>
            <person name="Chapman S.B."/>
            <person name="Chen Z."/>
            <person name="Dunbar C."/>
            <person name="Freedman E."/>
            <person name="Gearin G."/>
            <person name="Gellesch M."/>
            <person name="Goldberg J."/>
            <person name="Griggs A."/>
            <person name="Gujja S."/>
            <person name="Heiman D."/>
            <person name="Howarth C."/>
            <person name="Larson L."/>
            <person name="Lui A."/>
            <person name="MacDonald P.J.P."/>
            <person name="Mehta T."/>
            <person name="Montmayeur A."/>
            <person name="Murphy C."/>
            <person name="Neiman D."/>
            <person name="Pearson M."/>
            <person name="Priest M."/>
            <person name="Roberts A."/>
            <person name="Saif S."/>
            <person name="Shea T."/>
            <person name="Shenoy N."/>
            <person name="Sisk P."/>
            <person name="Stolte C."/>
            <person name="Sykes S."/>
            <person name="Yandava C."/>
            <person name="Wortman J."/>
            <person name="Nusbaum C."/>
            <person name="Birren B."/>
        </authorList>
    </citation>
    <scope>NUCLEOTIDE SEQUENCE</scope>
    <source>
        <strain evidence="3">R3-111a-1</strain>
    </source>
</reference>
<dbReference type="eggNOG" id="KOG1143">
    <property type="taxonomic scope" value="Eukaryota"/>
</dbReference>
<dbReference type="Pfam" id="PF00009">
    <property type="entry name" value="GTP_EFTU"/>
    <property type="match status" value="1"/>
</dbReference>
<dbReference type="Proteomes" id="UP000006039">
    <property type="component" value="Unassembled WGS sequence"/>
</dbReference>
<feature type="region of interest" description="Disordered" evidence="1">
    <location>
        <begin position="1"/>
        <end position="43"/>
    </location>
</feature>
<proteinExistence type="predicted"/>
<dbReference type="RefSeq" id="XP_009217493.1">
    <property type="nucleotide sequence ID" value="XM_009219229.1"/>
</dbReference>
<sequence length="885" mass="93427">MSVFTYDPDPPRVSSPWLQPADPGKRRDSPGPDRGPAPANSDMLANYGVTKLAAEPELGPTEYKLHLLLRQRRGFRSMSTTNRIAGSQQARPAPSEPKALLKHRAVVMASSNQTRQSRFLQLTTQLFWRLRQSSPYHASVANQELVIPHLPDDYAASSVSVKPGKPLPGLEESRGALYEIGVADDGTLVGLAKDEMDESIANLSIMAASLGCVTEILRRVIVGDCEWLEDPPSQVVHHGELWVAEVLVTPNLGASDQQLDGGEHTNGAASTSLSSTELNPSAGPATTDQLRVTLTGPTTSGKSTLLGTLSTGTLDNGHGKSRLSLLRHRHELASGVTSSVAQELIGYKGNEIVNYSNRNIESWIGIHDFTADGRLAFVSDSAGHPRYRRTILRGIVGWAPHWTILCLSADCEEPAGNGGGKPSASYDMADLASAGLDLARSHLELCLRLQIPLAIVVTKMDRGTKSGLQRILGRVLSSIKQAGRTPKLLHPGRKSDPDMANIPQEDMDNVGKIVGEMTASGDLLATVPIVLASAVNGTGIGLVHALLKQLPLPPAPTAYDLTGPALNPDQPASLFHIEDKFSLPASHASVGGSSVDQTDVGTVVAGYIRFGKLSVGDTVVVGPFPSDEDDGRGSTSPEGRQSPGSYGLSISHPSATELNRIASRSAVSASAIKGEWHNARVVSLRSLRLPVLALEAGQVGTVGIVLDVPSGRATGENGMLGAPPQQGGHRAPKIRKGMVVAIPSKHMLDGAVSLQAASGLTALFRDPEAASLIVGSLVNIYVASVRAAARVLRVTGVAGASPPDSASVPTEDIDDVFNLNEEQMSDNRAAGGVQTAPLDGVEVRLELLSNREWIELGSHIVLLEGGRHDRSGLEGFSGKVVEIVD</sequence>
<feature type="region of interest" description="Disordered" evidence="1">
    <location>
        <begin position="254"/>
        <end position="288"/>
    </location>
</feature>
<dbReference type="GeneID" id="20341920"/>
<evidence type="ECO:0000256" key="1">
    <source>
        <dbReference type="SAM" id="MobiDB-lite"/>
    </source>
</evidence>
<name>J3NJN2_GAET3</name>
<reference evidence="3" key="2">
    <citation type="submission" date="2010-07" db="EMBL/GenBank/DDBJ databases">
        <authorList>
            <consortium name="The Broad Institute Genome Sequencing Platform"/>
            <consortium name="Broad Institute Genome Sequencing Center for Infectious Disease"/>
            <person name="Ma L.-J."/>
            <person name="Dead R."/>
            <person name="Young S."/>
            <person name="Zeng Q."/>
            <person name="Koehrsen M."/>
            <person name="Alvarado L."/>
            <person name="Berlin A."/>
            <person name="Chapman S.B."/>
            <person name="Chen Z."/>
            <person name="Freedman E."/>
            <person name="Gellesch M."/>
            <person name="Goldberg J."/>
            <person name="Griggs A."/>
            <person name="Gujja S."/>
            <person name="Heilman E.R."/>
            <person name="Heiman D."/>
            <person name="Hepburn T."/>
            <person name="Howarth C."/>
            <person name="Jen D."/>
            <person name="Larson L."/>
            <person name="Mehta T."/>
            <person name="Neiman D."/>
            <person name="Pearson M."/>
            <person name="Roberts A."/>
            <person name="Saif S."/>
            <person name="Shea T."/>
            <person name="Shenoy N."/>
            <person name="Sisk P."/>
            <person name="Stolte C."/>
            <person name="Sykes S."/>
            <person name="Walk T."/>
            <person name="White J."/>
            <person name="Yandava C."/>
            <person name="Haas B."/>
            <person name="Nusbaum C."/>
            <person name="Birren B."/>
        </authorList>
    </citation>
    <scope>NUCLEOTIDE SEQUENCE</scope>
    <source>
        <strain evidence="3">R3-111a-1</strain>
    </source>
</reference>
<evidence type="ECO:0000313" key="5">
    <source>
        <dbReference type="Proteomes" id="UP000006039"/>
    </source>
</evidence>
<reference evidence="5" key="1">
    <citation type="submission" date="2010-07" db="EMBL/GenBank/DDBJ databases">
        <title>The genome sequence of Gaeumannomyces graminis var. tritici strain R3-111a-1.</title>
        <authorList>
            <consortium name="The Broad Institute Genome Sequencing Platform"/>
            <person name="Ma L.-J."/>
            <person name="Dead R."/>
            <person name="Young S."/>
            <person name="Zeng Q."/>
            <person name="Koehrsen M."/>
            <person name="Alvarado L."/>
            <person name="Berlin A."/>
            <person name="Chapman S.B."/>
            <person name="Chen Z."/>
            <person name="Freedman E."/>
            <person name="Gellesch M."/>
            <person name="Goldberg J."/>
            <person name="Griggs A."/>
            <person name="Gujja S."/>
            <person name="Heilman E.R."/>
            <person name="Heiman D."/>
            <person name="Hepburn T."/>
            <person name="Howarth C."/>
            <person name="Jen D."/>
            <person name="Larson L."/>
            <person name="Mehta T."/>
            <person name="Neiman D."/>
            <person name="Pearson M."/>
            <person name="Roberts A."/>
            <person name="Saif S."/>
            <person name="Shea T."/>
            <person name="Shenoy N."/>
            <person name="Sisk P."/>
            <person name="Stolte C."/>
            <person name="Sykes S."/>
            <person name="Walk T."/>
            <person name="White J."/>
            <person name="Yandava C."/>
            <person name="Haas B."/>
            <person name="Nusbaum C."/>
            <person name="Birren B."/>
        </authorList>
    </citation>
    <scope>NUCLEOTIDE SEQUENCE [LARGE SCALE GENOMIC DNA]</scope>
    <source>
        <strain evidence="5">R3-111a-1</strain>
    </source>
</reference>
<dbReference type="SUPFAM" id="SSF52540">
    <property type="entry name" value="P-loop containing nucleoside triphosphate hydrolases"/>
    <property type="match status" value="1"/>
</dbReference>
<feature type="compositionally biased region" description="Polar residues" evidence="1">
    <location>
        <begin position="267"/>
        <end position="288"/>
    </location>
</feature>
<dbReference type="PANTHER" id="PTHR43721">
    <property type="entry name" value="ELONGATION FACTOR TU-RELATED"/>
    <property type="match status" value="1"/>
</dbReference>
<accession>J3NJN2</accession>
<dbReference type="InterPro" id="IPR027417">
    <property type="entry name" value="P-loop_NTPase"/>
</dbReference>
<dbReference type="InterPro" id="IPR050055">
    <property type="entry name" value="EF-Tu_GTPase"/>
</dbReference>
<feature type="domain" description="Tr-type G" evidence="2">
    <location>
        <begin position="292"/>
        <end position="551"/>
    </location>
</feature>
<dbReference type="VEuPathDB" id="FungiDB:GGTG_01462"/>
<organism evidence="3">
    <name type="scientific">Gaeumannomyces tritici (strain R3-111a-1)</name>
    <name type="common">Wheat and barley take-all root rot fungus</name>
    <name type="synonym">Gaeumannomyces graminis var. tritici</name>
    <dbReference type="NCBI Taxonomy" id="644352"/>
    <lineage>
        <taxon>Eukaryota</taxon>
        <taxon>Fungi</taxon>
        <taxon>Dikarya</taxon>
        <taxon>Ascomycota</taxon>
        <taxon>Pezizomycotina</taxon>
        <taxon>Sordariomycetes</taxon>
        <taxon>Sordariomycetidae</taxon>
        <taxon>Magnaporthales</taxon>
        <taxon>Magnaporthaceae</taxon>
        <taxon>Gaeumannomyces</taxon>
    </lineage>
</organism>
<evidence type="ECO:0000259" key="2">
    <source>
        <dbReference type="Pfam" id="PF00009"/>
    </source>
</evidence>
<reference evidence="4" key="5">
    <citation type="submission" date="2018-04" db="UniProtKB">
        <authorList>
            <consortium name="EnsemblFungi"/>
        </authorList>
    </citation>
    <scope>IDENTIFICATION</scope>
    <source>
        <strain evidence="4">R3-111a-1</strain>
    </source>
</reference>
<evidence type="ECO:0000313" key="4">
    <source>
        <dbReference type="EnsemblFungi" id="EJT81484"/>
    </source>
</evidence>